<keyword evidence="7 9" id="KW-0862">Zinc</keyword>
<evidence type="ECO:0000313" key="13">
    <source>
        <dbReference type="Proteomes" id="UP000792457"/>
    </source>
</evidence>
<name>A0A8K0KCI3_LADFU</name>
<feature type="compositionally biased region" description="Acidic residues" evidence="10">
    <location>
        <begin position="493"/>
        <end position="508"/>
    </location>
</feature>
<dbReference type="Gene3D" id="3.30.390.130">
    <property type="match status" value="1"/>
</dbReference>
<comment type="pathway">
    <text evidence="2 9">Protein modification; protein ubiquitination.</text>
</comment>
<dbReference type="GO" id="GO:0005737">
    <property type="term" value="C:cytoplasm"/>
    <property type="evidence" value="ECO:0007669"/>
    <property type="project" value="UniProtKB-SubCell"/>
</dbReference>
<feature type="compositionally biased region" description="Pro residues" evidence="10">
    <location>
        <begin position="198"/>
        <end position="209"/>
    </location>
</feature>
<dbReference type="OrthoDB" id="2449614at2759"/>
<dbReference type="GO" id="GO:0008270">
    <property type="term" value="F:zinc ion binding"/>
    <property type="evidence" value="ECO:0007669"/>
    <property type="project" value="UniProtKB-KW"/>
</dbReference>
<organism evidence="12 13">
    <name type="scientific">Ladona fulva</name>
    <name type="common">Scarce chaser dragonfly</name>
    <name type="synonym">Libellula fulva</name>
    <dbReference type="NCBI Taxonomy" id="123851"/>
    <lineage>
        <taxon>Eukaryota</taxon>
        <taxon>Metazoa</taxon>
        <taxon>Ecdysozoa</taxon>
        <taxon>Arthropoda</taxon>
        <taxon>Hexapoda</taxon>
        <taxon>Insecta</taxon>
        <taxon>Pterygota</taxon>
        <taxon>Palaeoptera</taxon>
        <taxon>Odonata</taxon>
        <taxon>Epiprocta</taxon>
        <taxon>Anisoptera</taxon>
        <taxon>Libelluloidea</taxon>
        <taxon>Libellulidae</taxon>
        <taxon>Ladona</taxon>
    </lineage>
</organism>
<feature type="region of interest" description="Disordered" evidence="10">
    <location>
        <begin position="493"/>
        <end position="525"/>
    </location>
</feature>
<evidence type="ECO:0000256" key="9">
    <source>
        <dbReference type="RuleBase" id="RU367105"/>
    </source>
</evidence>
<dbReference type="GO" id="GO:0007219">
    <property type="term" value="P:Notch signaling pathway"/>
    <property type="evidence" value="ECO:0007669"/>
    <property type="project" value="InterPro"/>
</dbReference>
<dbReference type="AlphaFoldDB" id="A0A8K0KCI3"/>
<evidence type="ECO:0000256" key="4">
    <source>
        <dbReference type="ARBA" id="ARBA00022679"/>
    </source>
</evidence>
<reference evidence="12" key="2">
    <citation type="submission" date="2017-10" db="EMBL/GenBank/DDBJ databases">
        <title>Ladona fulva Genome sequencing and assembly.</title>
        <authorList>
            <person name="Murali S."/>
            <person name="Richards S."/>
            <person name="Bandaranaike D."/>
            <person name="Bellair M."/>
            <person name="Blankenburg K."/>
            <person name="Chao H."/>
            <person name="Dinh H."/>
            <person name="Doddapaneni H."/>
            <person name="Dugan-Rocha S."/>
            <person name="Elkadiri S."/>
            <person name="Gnanaolivu R."/>
            <person name="Hernandez B."/>
            <person name="Skinner E."/>
            <person name="Javaid M."/>
            <person name="Lee S."/>
            <person name="Li M."/>
            <person name="Ming W."/>
            <person name="Munidasa M."/>
            <person name="Muniz J."/>
            <person name="Nguyen L."/>
            <person name="Hughes D."/>
            <person name="Osuji N."/>
            <person name="Pu L.-L."/>
            <person name="Puazo M."/>
            <person name="Qu C."/>
            <person name="Quiroz J."/>
            <person name="Raj R."/>
            <person name="Weissenberger G."/>
            <person name="Xin Y."/>
            <person name="Zou X."/>
            <person name="Han Y."/>
            <person name="Worley K."/>
            <person name="Muzny D."/>
            <person name="Gibbs R."/>
        </authorList>
    </citation>
    <scope>NUCLEOTIDE SEQUENCE</scope>
    <source>
        <strain evidence="12">Sampled in the wild</strain>
    </source>
</reference>
<dbReference type="PROSITE" id="PS50089">
    <property type="entry name" value="ZF_RING_2"/>
    <property type="match status" value="1"/>
</dbReference>
<keyword evidence="9" id="KW-0963">Cytoplasm</keyword>
<dbReference type="FunFam" id="3.30.390.130:FF:000001">
    <property type="entry name" value="Probable E3 ubiquitin-protein ligase DTX3"/>
    <property type="match status" value="1"/>
</dbReference>
<keyword evidence="4 9" id="KW-0808">Transferase</keyword>
<feature type="domain" description="RING-type" evidence="11">
    <location>
        <begin position="273"/>
        <end position="331"/>
    </location>
</feature>
<proteinExistence type="inferred from homology"/>
<comment type="similarity">
    <text evidence="3 9">Belongs to the Deltex family.</text>
</comment>
<keyword evidence="13" id="KW-1185">Reference proteome</keyword>
<keyword evidence="5 9" id="KW-0479">Metal-binding</keyword>
<dbReference type="InterPro" id="IPR039398">
    <property type="entry name" value="Deltex_fam"/>
</dbReference>
<dbReference type="InterPro" id="IPR039396">
    <property type="entry name" value="Deltex_C"/>
</dbReference>
<dbReference type="EC" id="2.3.2.27" evidence="9"/>
<feature type="compositionally biased region" description="Polar residues" evidence="10">
    <location>
        <begin position="128"/>
        <end position="138"/>
    </location>
</feature>
<dbReference type="InterPro" id="IPR013083">
    <property type="entry name" value="Znf_RING/FYVE/PHD"/>
</dbReference>
<accession>A0A8K0KCI3</accession>
<dbReference type="EMBL" id="KZ308579">
    <property type="protein sequence ID" value="KAG8231848.1"/>
    <property type="molecule type" value="Genomic_DNA"/>
</dbReference>
<evidence type="ECO:0000256" key="6">
    <source>
        <dbReference type="ARBA" id="ARBA00022771"/>
    </source>
</evidence>
<reference evidence="12" key="1">
    <citation type="submission" date="2013-04" db="EMBL/GenBank/DDBJ databases">
        <authorList>
            <person name="Qu J."/>
            <person name="Murali S.C."/>
            <person name="Bandaranaike D."/>
            <person name="Bellair M."/>
            <person name="Blankenburg K."/>
            <person name="Chao H."/>
            <person name="Dinh H."/>
            <person name="Doddapaneni H."/>
            <person name="Downs B."/>
            <person name="Dugan-Rocha S."/>
            <person name="Elkadiri S."/>
            <person name="Gnanaolivu R.D."/>
            <person name="Hernandez B."/>
            <person name="Javaid M."/>
            <person name="Jayaseelan J.C."/>
            <person name="Lee S."/>
            <person name="Li M."/>
            <person name="Ming W."/>
            <person name="Munidasa M."/>
            <person name="Muniz J."/>
            <person name="Nguyen L."/>
            <person name="Ongeri F."/>
            <person name="Osuji N."/>
            <person name="Pu L.-L."/>
            <person name="Puazo M."/>
            <person name="Qu C."/>
            <person name="Quiroz J."/>
            <person name="Raj R."/>
            <person name="Weissenberger G."/>
            <person name="Xin Y."/>
            <person name="Zou X."/>
            <person name="Han Y."/>
            <person name="Richards S."/>
            <person name="Worley K."/>
            <person name="Muzny D."/>
            <person name="Gibbs R."/>
        </authorList>
    </citation>
    <scope>NUCLEOTIDE SEQUENCE</scope>
    <source>
        <strain evidence="12">Sampled in the wild</strain>
    </source>
</reference>
<evidence type="ECO:0000256" key="2">
    <source>
        <dbReference type="ARBA" id="ARBA00004906"/>
    </source>
</evidence>
<dbReference type="Proteomes" id="UP000792457">
    <property type="component" value="Unassembled WGS sequence"/>
</dbReference>
<dbReference type="SMART" id="SM00184">
    <property type="entry name" value="RING"/>
    <property type="match status" value="1"/>
</dbReference>
<dbReference type="Pfam" id="PF18102">
    <property type="entry name" value="DTC"/>
    <property type="match status" value="1"/>
</dbReference>
<feature type="region of interest" description="Disordered" evidence="10">
    <location>
        <begin position="197"/>
        <end position="225"/>
    </location>
</feature>
<dbReference type="SUPFAM" id="SSF57850">
    <property type="entry name" value="RING/U-box"/>
    <property type="match status" value="1"/>
</dbReference>
<feature type="compositionally biased region" description="Basic residues" evidence="10">
    <location>
        <begin position="39"/>
        <end position="52"/>
    </location>
</feature>
<gene>
    <name evidence="12" type="ORF">J437_LFUL008619</name>
</gene>
<feature type="region of interest" description="Disordered" evidence="10">
    <location>
        <begin position="20"/>
        <end position="68"/>
    </location>
</feature>
<evidence type="ECO:0000259" key="11">
    <source>
        <dbReference type="PROSITE" id="PS50089"/>
    </source>
</evidence>
<sequence length="525" mass="56895">MVKVKAEEVCSVIGRKAFPQIPKTLHQASTSKEESFKWSSKKQGKKGSKKGKNASSDSSTPVEEKGAGMIARNILSNLGLFGSRNGGSGSQTSEGASCVQVEEENAAKRSMSSRKPRRETPVLVSVDCSATTSPSRENGSVLDADSSSTKSGRRPSVDTVSTYLSQETEAAGDSSGNMRRTSSRGLFCEEGDCDVFGPPLPLPPPPPPPKTRKPKRNPVMKASPLPVVPPKIGQWTTQNDSIAFVLFSGLDPGSDILSQYVRLVANPPTDCHCPICLCCFASRSSGSMDMNLEMVVALTLCDHLMHLSCLNSMLQSISNRAKSLYIQCPVCMKIYGMKTGNQPAGTMDWAVLNSSLPGHPGTCTIQITYNITSGIQGTEHPNPGRPFYAVGFPRVCYLPDTPKGRKVLRLLQIAFERRLVFTVGRSVTTGREDVVTWNEIHHKTEAGPVGNHAMGGSSLGHGYPDPGYLDNVLHELAAHGVYDHNAEANELFDREEEEDDDEEEEESDGWSSHWSNDGVLYQEVC</sequence>
<dbReference type="PANTHER" id="PTHR12622">
    <property type="entry name" value="DELTEX-RELATED"/>
    <property type="match status" value="1"/>
</dbReference>
<evidence type="ECO:0000256" key="5">
    <source>
        <dbReference type="ARBA" id="ARBA00022723"/>
    </source>
</evidence>
<feature type="region of interest" description="Disordered" evidence="10">
    <location>
        <begin position="85"/>
        <end position="161"/>
    </location>
</feature>
<evidence type="ECO:0000256" key="3">
    <source>
        <dbReference type="ARBA" id="ARBA00009413"/>
    </source>
</evidence>
<protein>
    <recommendedName>
        <fullName evidence="9">E3 ubiquitin-protein ligase</fullName>
        <ecNumber evidence="9">2.3.2.27</ecNumber>
    </recommendedName>
</protein>
<comment type="caution">
    <text evidence="12">The sequence shown here is derived from an EMBL/GenBank/DDBJ whole genome shotgun (WGS) entry which is preliminary data.</text>
</comment>
<dbReference type="InterPro" id="IPR001841">
    <property type="entry name" value="Znf_RING"/>
</dbReference>
<dbReference type="Gene3D" id="3.30.40.10">
    <property type="entry name" value="Zinc/RING finger domain, C3HC4 (zinc finger)"/>
    <property type="match status" value="1"/>
</dbReference>
<dbReference type="UniPathway" id="UPA00143"/>
<dbReference type="GO" id="GO:0016567">
    <property type="term" value="P:protein ubiquitination"/>
    <property type="evidence" value="ECO:0007669"/>
    <property type="project" value="UniProtKB-UniRule"/>
</dbReference>
<comment type="subcellular location">
    <subcellularLocation>
        <location evidence="9">Cytoplasm</location>
    </subcellularLocation>
</comment>
<dbReference type="InterPro" id="IPR039399">
    <property type="entry name" value="Deltex_C_sf"/>
</dbReference>
<evidence type="ECO:0000256" key="7">
    <source>
        <dbReference type="ARBA" id="ARBA00022833"/>
    </source>
</evidence>
<evidence type="ECO:0000256" key="10">
    <source>
        <dbReference type="SAM" id="MobiDB-lite"/>
    </source>
</evidence>
<dbReference type="GO" id="GO:0061630">
    <property type="term" value="F:ubiquitin protein ligase activity"/>
    <property type="evidence" value="ECO:0007669"/>
    <property type="project" value="UniProtKB-UniRule"/>
</dbReference>
<evidence type="ECO:0000256" key="1">
    <source>
        <dbReference type="ARBA" id="ARBA00000900"/>
    </source>
</evidence>
<keyword evidence="6 8" id="KW-0863">Zinc-finger</keyword>
<evidence type="ECO:0000313" key="12">
    <source>
        <dbReference type="EMBL" id="KAG8231848.1"/>
    </source>
</evidence>
<evidence type="ECO:0000256" key="8">
    <source>
        <dbReference type="PROSITE-ProRule" id="PRU00175"/>
    </source>
</evidence>
<comment type="catalytic activity">
    <reaction evidence="1 9">
        <text>S-ubiquitinyl-[E2 ubiquitin-conjugating enzyme]-L-cysteine + [acceptor protein]-L-lysine = [E2 ubiquitin-conjugating enzyme]-L-cysteine + N(6)-ubiquitinyl-[acceptor protein]-L-lysine.</text>
        <dbReference type="EC" id="2.3.2.27"/>
    </reaction>
</comment>
<dbReference type="CDD" id="cd09633">
    <property type="entry name" value="Deltex_C"/>
    <property type="match status" value="1"/>
</dbReference>